<gene>
    <name evidence="1" type="ORF">F4695_001336</name>
</gene>
<evidence type="ECO:0000313" key="1">
    <source>
        <dbReference type="EMBL" id="MBB6508004.1"/>
    </source>
</evidence>
<keyword evidence="2" id="KW-1185">Reference proteome</keyword>
<evidence type="ECO:0000313" key="2">
    <source>
        <dbReference type="Proteomes" id="UP000585437"/>
    </source>
</evidence>
<dbReference type="EMBL" id="JACHBU010000002">
    <property type="protein sequence ID" value="MBB6508004.1"/>
    <property type="molecule type" value="Genomic_DNA"/>
</dbReference>
<organism evidence="1 2">
    <name type="scientific">Rhizobium soli</name>
    <dbReference type="NCBI Taxonomy" id="424798"/>
    <lineage>
        <taxon>Bacteria</taxon>
        <taxon>Pseudomonadati</taxon>
        <taxon>Pseudomonadota</taxon>
        <taxon>Alphaproteobacteria</taxon>
        <taxon>Hyphomicrobiales</taxon>
        <taxon>Rhizobiaceae</taxon>
        <taxon>Rhizobium/Agrobacterium group</taxon>
        <taxon>Rhizobium</taxon>
    </lineage>
</organism>
<dbReference type="AlphaFoldDB" id="A0A7X0JI32"/>
<dbReference type="Proteomes" id="UP000585437">
    <property type="component" value="Unassembled WGS sequence"/>
</dbReference>
<sequence length="54" mass="5812">MSASIKNRVGAFGRAFALFGAAVSASAAVENNRRPHARDLEILGIDPQAFRKVR</sequence>
<protein>
    <submittedName>
        <fullName evidence="1">Uncharacterized protein</fullName>
    </submittedName>
</protein>
<comment type="caution">
    <text evidence="1">The sequence shown here is derived from an EMBL/GenBank/DDBJ whole genome shotgun (WGS) entry which is preliminary data.</text>
</comment>
<proteinExistence type="predicted"/>
<name>A0A7X0JI32_9HYPH</name>
<dbReference type="RefSeq" id="WP_092663836.1">
    <property type="nucleotide sequence ID" value="NZ_JACHBU010000002.1"/>
</dbReference>
<accession>A0A7X0JI32</accession>
<reference evidence="1 2" key="1">
    <citation type="submission" date="2020-08" db="EMBL/GenBank/DDBJ databases">
        <title>The Agave Microbiome: Exploring the role of microbial communities in plant adaptations to desert environments.</title>
        <authorList>
            <person name="Partida-Martinez L.P."/>
        </authorList>
    </citation>
    <scope>NUCLEOTIDE SEQUENCE [LARGE SCALE GENOMIC DNA]</scope>
    <source>
        <strain evidence="1 2">AS3.12</strain>
    </source>
</reference>